<gene>
    <name evidence="2" type="ORF">EDD18DRAFT_1166138</name>
</gene>
<evidence type="ECO:0000256" key="1">
    <source>
        <dbReference type="SAM" id="Phobius"/>
    </source>
</evidence>
<feature type="non-terminal residue" evidence="2">
    <location>
        <position position="1"/>
    </location>
</feature>
<dbReference type="AlphaFoldDB" id="A0AA39Q5X1"/>
<feature type="transmembrane region" description="Helical" evidence="1">
    <location>
        <begin position="14"/>
        <end position="33"/>
    </location>
</feature>
<dbReference type="EMBL" id="JAUEPU010000015">
    <property type="protein sequence ID" value="KAK0496374.1"/>
    <property type="molecule type" value="Genomic_DNA"/>
</dbReference>
<keyword evidence="1" id="KW-1133">Transmembrane helix</keyword>
<evidence type="ECO:0000313" key="2">
    <source>
        <dbReference type="EMBL" id="KAK0496374.1"/>
    </source>
</evidence>
<keyword evidence="1" id="KW-0812">Transmembrane</keyword>
<protein>
    <submittedName>
        <fullName evidence="2">Uncharacterized protein</fullName>
    </submittedName>
</protein>
<accession>A0AA39Q5X1</accession>
<evidence type="ECO:0000313" key="3">
    <source>
        <dbReference type="Proteomes" id="UP001175228"/>
    </source>
</evidence>
<keyword evidence="3" id="KW-1185">Reference proteome</keyword>
<dbReference type="Proteomes" id="UP001175228">
    <property type="component" value="Unassembled WGS sequence"/>
</dbReference>
<comment type="caution">
    <text evidence="2">The sequence shown here is derived from an EMBL/GenBank/DDBJ whole genome shotgun (WGS) entry which is preliminary data.</text>
</comment>
<organism evidence="2 3">
    <name type="scientific">Armillaria luteobubalina</name>
    <dbReference type="NCBI Taxonomy" id="153913"/>
    <lineage>
        <taxon>Eukaryota</taxon>
        <taxon>Fungi</taxon>
        <taxon>Dikarya</taxon>
        <taxon>Basidiomycota</taxon>
        <taxon>Agaricomycotina</taxon>
        <taxon>Agaricomycetes</taxon>
        <taxon>Agaricomycetidae</taxon>
        <taxon>Agaricales</taxon>
        <taxon>Marasmiineae</taxon>
        <taxon>Physalacriaceae</taxon>
        <taxon>Armillaria</taxon>
    </lineage>
</organism>
<keyword evidence="1" id="KW-0472">Membrane</keyword>
<sequence>MSQLQDTRAETEAAFGWCALFFFPMIAIHLNVATAHPGIARAFLNNHEPITLKPLWQQRCGRGAWMEGTISMSDHSVIL</sequence>
<name>A0AA39Q5X1_9AGAR</name>
<reference evidence="2" key="1">
    <citation type="submission" date="2023-06" db="EMBL/GenBank/DDBJ databases">
        <authorList>
            <consortium name="Lawrence Berkeley National Laboratory"/>
            <person name="Ahrendt S."/>
            <person name="Sahu N."/>
            <person name="Indic B."/>
            <person name="Wong-Bajracharya J."/>
            <person name="Merenyi Z."/>
            <person name="Ke H.-M."/>
            <person name="Monk M."/>
            <person name="Kocsube S."/>
            <person name="Drula E."/>
            <person name="Lipzen A."/>
            <person name="Balint B."/>
            <person name="Henrissat B."/>
            <person name="Andreopoulos B."/>
            <person name="Martin F.M."/>
            <person name="Harder C.B."/>
            <person name="Rigling D."/>
            <person name="Ford K.L."/>
            <person name="Foster G.D."/>
            <person name="Pangilinan J."/>
            <person name="Papanicolaou A."/>
            <person name="Barry K."/>
            <person name="LaButti K."/>
            <person name="Viragh M."/>
            <person name="Koriabine M."/>
            <person name="Yan M."/>
            <person name="Riley R."/>
            <person name="Champramary S."/>
            <person name="Plett K.L."/>
            <person name="Tsai I.J."/>
            <person name="Slot J."/>
            <person name="Sipos G."/>
            <person name="Plett J."/>
            <person name="Nagy L.G."/>
            <person name="Grigoriev I.V."/>
        </authorList>
    </citation>
    <scope>NUCLEOTIDE SEQUENCE</scope>
    <source>
        <strain evidence="2">HWK02</strain>
    </source>
</reference>
<proteinExistence type="predicted"/>